<gene>
    <name evidence="2" type="ORF">B0T23DRAFT_243152</name>
</gene>
<accession>A0AAJ0HZM5</accession>
<reference evidence="2 3" key="1">
    <citation type="journal article" date="2023" name="Mol. Phylogenet. Evol.">
        <title>Genome-scale phylogeny and comparative genomics of the fungal order Sordariales.</title>
        <authorList>
            <person name="Hensen N."/>
            <person name="Bonometti L."/>
            <person name="Westerberg I."/>
            <person name="Brannstrom I.O."/>
            <person name="Guillou S."/>
            <person name="Cros-Aarteil S."/>
            <person name="Calhoun S."/>
            <person name="Haridas S."/>
            <person name="Kuo A."/>
            <person name="Mondo S."/>
            <person name="Pangilinan J."/>
            <person name="Riley R."/>
            <person name="LaButti K."/>
            <person name="Andreopoulos B."/>
            <person name="Lipzen A."/>
            <person name="Chen C."/>
            <person name="Yan M."/>
            <person name="Daum C."/>
            <person name="Ng V."/>
            <person name="Clum A."/>
            <person name="Steindorff A."/>
            <person name="Ohm R.A."/>
            <person name="Martin F."/>
            <person name="Silar P."/>
            <person name="Natvig D.O."/>
            <person name="Lalanne C."/>
            <person name="Gautier V."/>
            <person name="Ament-Velasquez S.L."/>
            <person name="Kruys A."/>
            <person name="Hutchinson M.I."/>
            <person name="Powell A.J."/>
            <person name="Barry K."/>
            <person name="Miller A.N."/>
            <person name="Grigoriev I.V."/>
            <person name="Debuchy R."/>
            <person name="Gladieux P."/>
            <person name="Hiltunen Thoren M."/>
            <person name="Johannesson H."/>
        </authorList>
    </citation>
    <scope>NUCLEOTIDE SEQUENCE [LARGE SCALE GENOMIC DNA]</scope>
    <source>
        <strain evidence="2 3">FGSC 10403</strain>
    </source>
</reference>
<protein>
    <submittedName>
        <fullName evidence="2">Uncharacterized protein</fullName>
    </submittedName>
</protein>
<dbReference type="EMBL" id="JAULSX010000009">
    <property type="protein sequence ID" value="KAK3485988.1"/>
    <property type="molecule type" value="Genomic_DNA"/>
</dbReference>
<dbReference type="Proteomes" id="UP001285908">
    <property type="component" value="Unassembled WGS sequence"/>
</dbReference>
<name>A0AAJ0HZM5_9PEZI</name>
<dbReference type="RefSeq" id="XP_062688751.1">
    <property type="nucleotide sequence ID" value="XM_062834066.1"/>
</dbReference>
<feature type="compositionally biased region" description="Basic residues" evidence="1">
    <location>
        <begin position="1"/>
        <end position="25"/>
    </location>
</feature>
<sequence length="177" mass="20226">MVHRKKEKQRTKWRQTKRKTKRRRPISPEHLPFGRAGNRTQDLSHTGEYAKRTLYQLSHTPSAGKVEMGEGEGDLGSGRAGNRTQDLSHTGQYAKRTLYQLSHTPLFVMMVIICWRCGSDEGFITGVWLVVNIDVRKGGHVIIAGTTEGCMTWVVARWMNFDFFGSCKFVRVWKAAQ</sequence>
<feature type="region of interest" description="Disordered" evidence="1">
    <location>
        <begin position="60"/>
        <end position="86"/>
    </location>
</feature>
<dbReference type="AlphaFoldDB" id="A0AAJ0HZM5"/>
<feature type="region of interest" description="Disordered" evidence="1">
    <location>
        <begin position="1"/>
        <end position="42"/>
    </location>
</feature>
<evidence type="ECO:0000313" key="2">
    <source>
        <dbReference type="EMBL" id="KAK3485988.1"/>
    </source>
</evidence>
<evidence type="ECO:0000313" key="3">
    <source>
        <dbReference type="Proteomes" id="UP001285908"/>
    </source>
</evidence>
<organism evidence="2 3">
    <name type="scientific">Neurospora hispaniola</name>
    <dbReference type="NCBI Taxonomy" id="588809"/>
    <lineage>
        <taxon>Eukaryota</taxon>
        <taxon>Fungi</taxon>
        <taxon>Dikarya</taxon>
        <taxon>Ascomycota</taxon>
        <taxon>Pezizomycotina</taxon>
        <taxon>Sordariomycetes</taxon>
        <taxon>Sordariomycetidae</taxon>
        <taxon>Sordariales</taxon>
        <taxon>Sordariaceae</taxon>
        <taxon>Neurospora</taxon>
    </lineage>
</organism>
<proteinExistence type="predicted"/>
<dbReference type="GeneID" id="87871688"/>
<keyword evidence="3" id="KW-1185">Reference proteome</keyword>
<comment type="caution">
    <text evidence="2">The sequence shown here is derived from an EMBL/GenBank/DDBJ whole genome shotgun (WGS) entry which is preliminary data.</text>
</comment>
<evidence type="ECO:0000256" key="1">
    <source>
        <dbReference type="SAM" id="MobiDB-lite"/>
    </source>
</evidence>